<evidence type="ECO:0000313" key="13">
    <source>
        <dbReference type="EMBL" id="PON56401.1"/>
    </source>
</evidence>
<feature type="transmembrane region" description="Helical" evidence="11">
    <location>
        <begin position="160"/>
        <end position="182"/>
    </location>
</feature>
<evidence type="ECO:0000259" key="12">
    <source>
        <dbReference type="PROSITE" id="PS50939"/>
    </source>
</evidence>
<sequence>MNNTTVVTYRYRRPASGLTGVAHLFGILSIILLLVWLLHYRGSIEYDSENPARVFNAHPFLMFVGFIFLSGEAMMAFKTVPAERNVRKFMHMILHVIAIILGIVGICAVFKYHDMQNIEDMYSLHSWIGMGTFCLYCLQWLVGFLVFMAGGSSDTKDRMVGWHMAGGRALLFMSICAALTGLMEKAHFLGLRTQNEARLVNFTGLSILLFGVFVDLSVVLGRYIYLK</sequence>
<evidence type="ECO:0000256" key="8">
    <source>
        <dbReference type="ARBA" id="ARBA00022989"/>
    </source>
</evidence>
<feature type="transmembrane region" description="Helical" evidence="11">
    <location>
        <begin position="60"/>
        <end position="80"/>
    </location>
</feature>
<dbReference type="Proteomes" id="UP000237000">
    <property type="component" value="Unassembled WGS sequence"/>
</dbReference>
<keyword evidence="9" id="KW-0408">Iron</keyword>
<proteinExistence type="predicted"/>
<evidence type="ECO:0000256" key="11">
    <source>
        <dbReference type="SAM" id="Phobius"/>
    </source>
</evidence>
<feature type="transmembrane region" description="Helical" evidence="11">
    <location>
        <begin position="92"/>
        <end position="112"/>
    </location>
</feature>
<dbReference type="PANTHER" id="PTHR10106">
    <property type="entry name" value="CYTOCHROME B561-RELATED"/>
    <property type="match status" value="1"/>
</dbReference>
<keyword evidence="6" id="KW-0479">Metal-binding</keyword>
<evidence type="ECO:0000256" key="4">
    <source>
        <dbReference type="ARBA" id="ARBA00022617"/>
    </source>
</evidence>
<feature type="transmembrane region" description="Helical" evidence="11">
    <location>
        <begin position="124"/>
        <end position="148"/>
    </location>
</feature>
<dbReference type="InterPro" id="IPR043205">
    <property type="entry name" value="CYB561/CYBRD1-like"/>
</dbReference>
<evidence type="ECO:0000256" key="2">
    <source>
        <dbReference type="ARBA" id="ARBA00004141"/>
    </source>
</evidence>
<accession>A0A2P5C5Y3</accession>
<keyword evidence="5 11" id="KW-0812">Transmembrane</keyword>
<dbReference type="FunCoup" id="A0A2P5C5Y3">
    <property type="interactions" value="16"/>
</dbReference>
<dbReference type="PROSITE" id="PS50939">
    <property type="entry name" value="CYTOCHROME_B561"/>
    <property type="match status" value="1"/>
</dbReference>
<evidence type="ECO:0000256" key="3">
    <source>
        <dbReference type="ARBA" id="ARBA00022448"/>
    </source>
</evidence>
<dbReference type="OrthoDB" id="907479at2759"/>
<name>A0A2P5C5Y3_TREOI</name>
<keyword evidence="14" id="KW-1185">Reference proteome</keyword>
<keyword evidence="10 11" id="KW-0472">Membrane</keyword>
<feature type="transmembrane region" description="Helical" evidence="11">
    <location>
        <begin position="202"/>
        <end position="225"/>
    </location>
</feature>
<evidence type="ECO:0000256" key="9">
    <source>
        <dbReference type="ARBA" id="ARBA00023004"/>
    </source>
</evidence>
<comment type="cofactor">
    <cofactor evidence="1">
        <name>heme b</name>
        <dbReference type="ChEBI" id="CHEBI:60344"/>
    </cofactor>
</comment>
<dbReference type="EMBL" id="JXTC01000409">
    <property type="protein sequence ID" value="PON56401.1"/>
    <property type="molecule type" value="Genomic_DNA"/>
</dbReference>
<organism evidence="13 14">
    <name type="scientific">Trema orientale</name>
    <name type="common">Charcoal tree</name>
    <name type="synonym">Celtis orientalis</name>
    <dbReference type="NCBI Taxonomy" id="63057"/>
    <lineage>
        <taxon>Eukaryota</taxon>
        <taxon>Viridiplantae</taxon>
        <taxon>Streptophyta</taxon>
        <taxon>Embryophyta</taxon>
        <taxon>Tracheophyta</taxon>
        <taxon>Spermatophyta</taxon>
        <taxon>Magnoliopsida</taxon>
        <taxon>eudicotyledons</taxon>
        <taxon>Gunneridae</taxon>
        <taxon>Pentapetalae</taxon>
        <taxon>rosids</taxon>
        <taxon>fabids</taxon>
        <taxon>Rosales</taxon>
        <taxon>Cannabaceae</taxon>
        <taxon>Trema</taxon>
    </lineage>
</organism>
<dbReference type="Pfam" id="PF03188">
    <property type="entry name" value="Cytochrom_B561"/>
    <property type="match status" value="1"/>
</dbReference>
<feature type="domain" description="Cytochrome b561" evidence="12">
    <location>
        <begin position="21"/>
        <end position="219"/>
    </location>
</feature>
<keyword evidence="3" id="KW-0813">Transport</keyword>
<keyword evidence="7" id="KW-0249">Electron transport</keyword>
<comment type="caution">
    <text evidence="13">The sequence shown here is derived from an EMBL/GenBank/DDBJ whole genome shotgun (WGS) entry which is preliminary data.</text>
</comment>
<reference evidence="14" key="1">
    <citation type="submission" date="2016-06" db="EMBL/GenBank/DDBJ databases">
        <title>Parallel loss of symbiosis genes in relatives of nitrogen-fixing non-legume Parasponia.</title>
        <authorList>
            <person name="Van Velzen R."/>
            <person name="Holmer R."/>
            <person name="Bu F."/>
            <person name="Rutten L."/>
            <person name="Van Zeijl A."/>
            <person name="Liu W."/>
            <person name="Santuari L."/>
            <person name="Cao Q."/>
            <person name="Sharma T."/>
            <person name="Shen D."/>
            <person name="Roswanjaya Y."/>
            <person name="Wardhani T."/>
            <person name="Kalhor M.S."/>
            <person name="Jansen J."/>
            <person name="Van den Hoogen J."/>
            <person name="Gungor B."/>
            <person name="Hartog M."/>
            <person name="Hontelez J."/>
            <person name="Verver J."/>
            <person name="Yang W.-C."/>
            <person name="Schijlen E."/>
            <person name="Repin R."/>
            <person name="Schilthuizen M."/>
            <person name="Schranz E."/>
            <person name="Heidstra R."/>
            <person name="Miyata K."/>
            <person name="Fedorova E."/>
            <person name="Kohlen W."/>
            <person name="Bisseling T."/>
            <person name="Smit S."/>
            <person name="Geurts R."/>
        </authorList>
    </citation>
    <scope>NUCLEOTIDE SEQUENCE [LARGE SCALE GENOMIC DNA]</scope>
    <source>
        <strain evidence="14">cv. RG33-2</strain>
    </source>
</reference>
<evidence type="ECO:0000256" key="7">
    <source>
        <dbReference type="ARBA" id="ARBA00022982"/>
    </source>
</evidence>
<feature type="transmembrane region" description="Helical" evidence="11">
    <location>
        <begin position="21"/>
        <end position="40"/>
    </location>
</feature>
<dbReference type="Gene3D" id="1.20.120.1770">
    <property type="match status" value="1"/>
</dbReference>
<evidence type="ECO:0000256" key="6">
    <source>
        <dbReference type="ARBA" id="ARBA00022723"/>
    </source>
</evidence>
<dbReference type="InParanoid" id="A0A2P5C5Y3"/>
<dbReference type="GO" id="GO:0046872">
    <property type="term" value="F:metal ion binding"/>
    <property type="evidence" value="ECO:0007669"/>
    <property type="project" value="UniProtKB-KW"/>
</dbReference>
<dbReference type="GO" id="GO:0016491">
    <property type="term" value="F:oxidoreductase activity"/>
    <property type="evidence" value="ECO:0007669"/>
    <property type="project" value="InterPro"/>
</dbReference>
<dbReference type="InterPro" id="IPR006593">
    <property type="entry name" value="Cyt_b561/ferric_Rdtase_TM"/>
</dbReference>
<dbReference type="PANTHER" id="PTHR10106:SF15">
    <property type="entry name" value="TRANSMEMBRANE ASCORBATE FERRIREDUCTASE 3-RELATED"/>
    <property type="match status" value="1"/>
</dbReference>
<dbReference type="STRING" id="63057.A0A2P5C5Y3"/>
<gene>
    <name evidence="13" type="ORF">TorRG33x02_296480</name>
</gene>
<dbReference type="SMART" id="SM00665">
    <property type="entry name" value="B561"/>
    <property type="match status" value="1"/>
</dbReference>
<dbReference type="CDD" id="cd08766">
    <property type="entry name" value="Cyt_b561_ACYB-1_like"/>
    <property type="match status" value="1"/>
</dbReference>
<keyword evidence="8 11" id="KW-1133">Transmembrane helix</keyword>
<dbReference type="AlphaFoldDB" id="A0A2P5C5Y3"/>
<dbReference type="GO" id="GO:0016020">
    <property type="term" value="C:membrane"/>
    <property type="evidence" value="ECO:0007669"/>
    <property type="project" value="UniProtKB-SubCell"/>
</dbReference>
<keyword evidence="4" id="KW-0349">Heme</keyword>
<dbReference type="FunFam" id="1.20.120.1770:FF:000005">
    <property type="entry name" value="Probable transmembrane ascorbate ferrireductase 3"/>
    <property type="match status" value="1"/>
</dbReference>
<evidence type="ECO:0000256" key="5">
    <source>
        <dbReference type="ARBA" id="ARBA00022692"/>
    </source>
</evidence>
<protein>
    <submittedName>
        <fullName evidence="13">Cytochrome b561 and DOMON domain-containing protein</fullName>
    </submittedName>
</protein>
<evidence type="ECO:0000256" key="10">
    <source>
        <dbReference type="ARBA" id="ARBA00023136"/>
    </source>
</evidence>
<evidence type="ECO:0000256" key="1">
    <source>
        <dbReference type="ARBA" id="ARBA00001970"/>
    </source>
</evidence>
<comment type="subcellular location">
    <subcellularLocation>
        <location evidence="2">Membrane</location>
        <topology evidence="2">Multi-pass membrane protein</topology>
    </subcellularLocation>
</comment>
<evidence type="ECO:0000313" key="14">
    <source>
        <dbReference type="Proteomes" id="UP000237000"/>
    </source>
</evidence>